<dbReference type="PANTHER" id="PTHR16557">
    <property type="entry name" value="ALKYLATED DNA REPAIR PROTEIN ALKB-RELATED"/>
    <property type="match status" value="1"/>
</dbReference>
<dbReference type="InterPro" id="IPR004574">
    <property type="entry name" value="Alkb"/>
</dbReference>
<dbReference type="eggNOG" id="COG3145">
    <property type="taxonomic scope" value="Bacteria"/>
</dbReference>
<feature type="binding site" evidence="6">
    <location>
        <position position="131"/>
    </location>
    <ligand>
        <name>Fe cation</name>
        <dbReference type="ChEBI" id="CHEBI:24875"/>
        <note>catalytic</note>
    </ligand>
</feature>
<evidence type="ECO:0000256" key="3">
    <source>
        <dbReference type="ARBA" id="ARBA00023002"/>
    </source>
</evidence>
<proteinExistence type="predicted"/>
<dbReference type="InterPro" id="IPR027450">
    <property type="entry name" value="AlkB-like"/>
</dbReference>
<dbReference type="PANTHER" id="PTHR16557:SF2">
    <property type="entry name" value="NUCLEIC ACID DIOXYGENASE ALKBH1"/>
    <property type="match status" value="1"/>
</dbReference>
<keyword evidence="2 8" id="KW-0223">Dioxygenase</keyword>
<evidence type="ECO:0000256" key="4">
    <source>
        <dbReference type="ARBA" id="ARBA00023004"/>
    </source>
</evidence>
<feature type="binding site" evidence="5">
    <location>
        <begin position="118"/>
        <end position="120"/>
    </location>
    <ligand>
        <name>2-oxoglutarate</name>
        <dbReference type="ChEBI" id="CHEBI:16810"/>
    </ligand>
</feature>
<keyword evidence="1 6" id="KW-0479">Metal-binding</keyword>
<feature type="binding site" evidence="5">
    <location>
        <position position="67"/>
    </location>
    <ligand>
        <name>substrate</name>
    </ligand>
</feature>
<dbReference type="PROSITE" id="PS51471">
    <property type="entry name" value="FE2OG_OXY"/>
    <property type="match status" value="1"/>
</dbReference>
<dbReference type="GO" id="GO:0005737">
    <property type="term" value="C:cytoplasm"/>
    <property type="evidence" value="ECO:0007669"/>
    <property type="project" value="TreeGrafter"/>
</dbReference>
<keyword evidence="9" id="KW-1185">Reference proteome</keyword>
<feature type="binding site" evidence="5">
    <location>
        <begin position="74"/>
        <end position="76"/>
    </location>
    <ligand>
        <name>substrate</name>
    </ligand>
</feature>
<dbReference type="GO" id="GO:0008198">
    <property type="term" value="F:ferrous iron binding"/>
    <property type="evidence" value="ECO:0007669"/>
    <property type="project" value="TreeGrafter"/>
</dbReference>
<dbReference type="GO" id="GO:0035516">
    <property type="term" value="F:broad specificity oxidative DNA demethylase activity"/>
    <property type="evidence" value="ECO:0007669"/>
    <property type="project" value="TreeGrafter"/>
</dbReference>
<feature type="binding site" evidence="5">
    <location>
        <begin position="202"/>
        <end position="208"/>
    </location>
    <ligand>
        <name>2-oxoglutarate</name>
        <dbReference type="ChEBI" id="CHEBI:16810"/>
    </ligand>
</feature>
<feature type="binding site" evidence="5">
    <location>
        <position position="159"/>
    </location>
    <ligand>
        <name>substrate</name>
    </ligand>
</feature>
<dbReference type="GO" id="GO:0035515">
    <property type="term" value="F:oxidative RNA demethylase activity"/>
    <property type="evidence" value="ECO:0007669"/>
    <property type="project" value="TreeGrafter"/>
</dbReference>
<dbReference type="AlphaFoldDB" id="A0A059FQH9"/>
<accession>A0A059FQH9</accession>
<keyword evidence="4 6" id="KW-0408">Iron</keyword>
<evidence type="ECO:0000313" key="8">
    <source>
        <dbReference type="EMBL" id="KCZ92925.1"/>
    </source>
</evidence>
<keyword evidence="3" id="KW-0560">Oxidoreductase</keyword>
<dbReference type="Pfam" id="PF13532">
    <property type="entry name" value="2OG-FeII_Oxy_2"/>
    <property type="match status" value="1"/>
</dbReference>
<protein>
    <submittedName>
        <fullName evidence="8">Alpha-ketoglutarate-dependent dioxygenase AlkB</fullName>
    </submittedName>
</protein>
<dbReference type="GO" id="GO:0035513">
    <property type="term" value="P:oxidative RNA demethylation"/>
    <property type="evidence" value="ECO:0007669"/>
    <property type="project" value="TreeGrafter"/>
</dbReference>
<dbReference type="InterPro" id="IPR005123">
    <property type="entry name" value="Oxoglu/Fe-dep_dioxygenase_dom"/>
</dbReference>
<dbReference type="Proteomes" id="UP000025171">
    <property type="component" value="Unassembled WGS sequence"/>
</dbReference>
<dbReference type="EMBL" id="ARYK01000003">
    <property type="protein sequence ID" value="KCZ92925.1"/>
    <property type="molecule type" value="Genomic_DNA"/>
</dbReference>
<dbReference type="NCBIfam" id="NF011930">
    <property type="entry name" value="PRK15401.1"/>
    <property type="match status" value="1"/>
</dbReference>
<feature type="domain" description="Fe2OG dioxygenase" evidence="7">
    <location>
        <begin position="111"/>
        <end position="211"/>
    </location>
</feature>
<evidence type="ECO:0000256" key="1">
    <source>
        <dbReference type="ARBA" id="ARBA00022723"/>
    </source>
</evidence>
<name>A0A059FQH9_9PROT</name>
<comment type="caution">
    <text evidence="8">The sequence shown here is derived from an EMBL/GenBank/DDBJ whole genome shotgun (WGS) entry which is preliminary data.</text>
</comment>
<feature type="binding site" evidence="6">
    <location>
        <position position="185"/>
    </location>
    <ligand>
        <name>Fe cation</name>
        <dbReference type="ChEBI" id="CHEBI:24875"/>
        <note>catalytic</note>
    </ligand>
</feature>
<feature type="binding site" evidence="6">
    <location>
        <position position="129"/>
    </location>
    <ligand>
        <name>Fe cation</name>
        <dbReference type="ChEBI" id="CHEBI:24875"/>
        <note>catalytic</note>
    </ligand>
</feature>
<dbReference type="InterPro" id="IPR037151">
    <property type="entry name" value="AlkB-like_sf"/>
</dbReference>
<dbReference type="SUPFAM" id="SSF51197">
    <property type="entry name" value="Clavaminate synthase-like"/>
    <property type="match status" value="1"/>
</dbReference>
<dbReference type="OrthoDB" id="9796932at2"/>
<evidence type="ECO:0000256" key="5">
    <source>
        <dbReference type="PIRSR" id="PIRSR604574-1"/>
    </source>
</evidence>
<evidence type="ECO:0000256" key="6">
    <source>
        <dbReference type="PIRSR" id="PIRSR604574-2"/>
    </source>
</evidence>
<feature type="binding site" evidence="5">
    <location>
        <position position="133"/>
    </location>
    <ligand>
        <name>substrate</name>
    </ligand>
</feature>
<dbReference type="Gene3D" id="2.60.120.590">
    <property type="entry name" value="Alpha-ketoglutarate-dependent dioxygenase AlkB-like"/>
    <property type="match status" value="1"/>
</dbReference>
<comment type="cofactor">
    <cofactor evidence="6">
        <name>Fe(2+)</name>
        <dbReference type="ChEBI" id="CHEBI:29033"/>
    </cofactor>
    <text evidence="6">Binds 1 Fe(2+) ion per subunit.</text>
</comment>
<gene>
    <name evidence="8" type="ORF">HJO_08217</name>
</gene>
<evidence type="ECO:0000256" key="2">
    <source>
        <dbReference type="ARBA" id="ARBA00022964"/>
    </source>
</evidence>
<dbReference type="STRING" id="1280950.HJO_08217"/>
<evidence type="ECO:0000313" key="9">
    <source>
        <dbReference type="Proteomes" id="UP000025171"/>
    </source>
</evidence>
<evidence type="ECO:0000259" key="7">
    <source>
        <dbReference type="PROSITE" id="PS51471"/>
    </source>
</evidence>
<dbReference type="RefSeq" id="WP_035615904.1">
    <property type="nucleotide sequence ID" value="NZ_ARYK01000003.1"/>
</dbReference>
<sequence length="211" mass="22460">MADLLSDLRPAEAWHGEGVLHLPGFADAAAIWDAVQPVLEAAPFRHLVTPGGKAMSVAMTNCGRVGWVSDRSGYRYDPVDPLSGQAWPDMPDLLRAVAQRAAAAFGAADFDPDACLINCYDVGARLTPHQDRDEQDLGQPVVSVSLGLPGRFVIGDTTRAGPKQAILLEHGDALVFGRSARLAYHGVLPVKTGTHGMIGARRISLTFRKAG</sequence>
<dbReference type="PATRIC" id="fig|1280950.3.peg.1647"/>
<organism evidence="8 9">
    <name type="scientific">Hyphomonas johnsonii MHS-2</name>
    <dbReference type="NCBI Taxonomy" id="1280950"/>
    <lineage>
        <taxon>Bacteria</taxon>
        <taxon>Pseudomonadati</taxon>
        <taxon>Pseudomonadota</taxon>
        <taxon>Alphaproteobacteria</taxon>
        <taxon>Hyphomonadales</taxon>
        <taxon>Hyphomonadaceae</taxon>
        <taxon>Hyphomonas</taxon>
    </lineage>
</organism>
<reference evidence="8 9" key="1">
    <citation type="journal article" date="2014" name="Antonie Van Leeuwenhoek">
        <title>Hyphomonas beringensis sp. nov. and Hyphomonas chukchiensis sp. nov., isolated from surface seawater of the Bering Sea and Chukchi Sea.</title>
        <authorList>
            <person name="Li C."/>
            <person name="Lai Q."/>
            <person name="Li G."/>
            <person name="Dong C."/>
            <person name="Wang J."/>
            <person name="Liao Y."/>
            <person name="Shao Z."/>
        </authorList>
    </citation>
    <scope>NUCLEOTIDE SEQUENCE [LARGE SCALE GENOMIC DNA]</scope>
    <source>
        <strain evidence="8 9">MHS-2</strain>
    </source>
</reference>